<proteinExistence type="predicted"/>
<reference evidence="1" key="1">
    <citation type="submission" date="2022-08" db="EMBL/GenBank/DDBJ databases">
        <authorList>
            <person name="Kallberg Y."/>
            <person name="Tangrot J."/>
            <person name="Rosling A."/>
        </authorList>
    </citation>
    <scope>NUCLEOTIDE SEQUENCE</scope>
    <source>
        <strain evidence="1">Wild A</strain>
    </source>
</reference>
<sequence length="233" mass="26907">MSTINYNNLKCPKIRLIMTNEKTLENKVSKECLNSTDTNTEKTKKSVDRSRSNTRKTKISKIDLFSNNDFIFQTSSRETSTMLLTDIAIPHFTYRTTFKISKMSFRVSQGFKESAEADYTRELIKIIKICQSNSTKLNELIVNQEKLEEKINNQDNKPINPEDAVWVQSVLEIIFDEKHLSAKIDSDVIENWTEVITDTKMDSDVHDHYSLVYLLSDQLVDDDSNNNMSSVND</sequence>
<dbReference type="Proteomes" id="UP001153678">
    <property type="component" value="Unassembled WGS sequence"/>
</dbReference>
<gene>
    <name evidence="1" type="ORF">FWILDA_LOCUS12618</name>
</gene>
<comment type="caution">
    <text evidence="1">The sequence shown here is derived from an EMBL/GenBank/DDBJ whole genome shotgun (WGS) entry which is preliminary data.</text>
</comment>
<dbReference type="OrthoDB" id="10540127at2759"/>
<evidence type="ECO:0000313" key="1">
    <source>
        <dbReference type="EMBL" id="CAI2186522.1"/>
    </source>
</evidence>
<keyword evidence="2" id="KW-1185">Reference proteome</keyword>
<dbReference type="EMBL" id="CAMKVN010004177">
    <property type="protein sequence ID" value="CAI2186522.1"/>
    <property type="molecule type" value="Genomic_DNA"/>
</dbReference>
<name>A0A9W4WTU8_9GLOM</name>
<evidence type="ECO:0000313" key="2">
    <source>
        <dbReference type="Proteomes" id="UP001153678"/>
    </source>
</evidence>
<protein>
    <submittedName>
        <fullName evidence="1">4191_t:CDS:1</fullName>
    </submittedName>
</protein>
<dbReference type="AlphaFoldDB" id="A0A9W4WTU8"/>
<accession>A0A9W4WTU8</accession>
<organism evidence="1 2">
    <name type="scientific">Funneliformis geosporum</name>
    <dbReference type="NCBI Taxonomy" id="1117311"/>
    <lineage>
        <taxon>Eukaryota</taxon>
        <taxon>Fungi</taxon>
        <taxon>Fungi incertae sedis</taxon>
        <taxon>Mucoromycota</taxon>
        <taxon>Glomeromycotina</taxon>
        <taxon>Glomeromycetes</taxon>
        <taxon>Glomerales</taxon>
        <taxon>Glomeraceae</taxon>
        <taxon>Funneliformis</taxon>
    </lineage>
</organism>